<dbReference type="InterPro" id="IPR051828">
    <property type="entry name" value="HAD-like_hydrolase_domain"/>
</dbReference>
<dbReference type="AlphaFoldDB" id="A0A8S1D3Z6"/>
<dbReference type="InterPro" id="IPR006439">
    <property type="entry name" value="HAD-SF_hydro_IA"/>
</dbReference>
<dbReference type="GO" id="GO:0005634">
    <property type="term" value="C:nucleus"/>
    <property type="evidence" value="ECO:0007669"/>
    <property type="project" value="TreeGrafter"/>
</dbReference>
<reference evidence="1 2" key="1">
    <citation type="submission" date="2020-04" db="EMBL/GenBank/DDBJ databases">
        <authorList>
            <person name="Alioto T."/>
            <person name="Alioto T."/>
            <person name="Gomez Garrido J."/>
        </authorList>
    </citation>
    <scope>NUCLEOTIDE SEQUENCE [LARGE SCALE GENOMIC DNA]</scope>
</reference>
<dbReference type="Gene3D" id="1.10.150.720">
    <property type="entry name" value="Haloacid dehalogenase-like hydrolase"/>
    <property type="match status" value="1"/>
</dbReference>
<evidence type="ECO:0000313" key="2">
    <source>
        <dbReference type="Proteomes" id="UP000494165"/>
    </source>
</evidence>
<protein>
    <recommendedName>
        <fullName evidence="3">Haloacid dehalogenase-like hydrolase domain-containing protein 3</fullName>
    </recommendedName>
</protein>
<dbReference type="InterPro" id="IPR011949">
    <property type="entry name" value="HAD-SF_hydro_IA_REG-2-like"/>
</dbReference>
<dbReference type="EMBL" id="CADEPI010000163">
    <property type="protein sequence ID" value="CAB3378391.1"/>
    <property type="molecule type" value="Genomic_DNA"/>
</dbReference>
<accession>A0A8S1D3Z6</accession>
<evidence type="ECO:0000313" key="1">
    <source>
        <dbReference type="EMBL" id="CAB3378391.1"/>
    </source>
</evidence>
<dbReference type="OrthoDB" id="444127at2759"/>
<dbReference type="SFLD" id="SFLDG01129">
    <property type="entry name" value="C1.5:_HAD__Beta-PGM__Phosphata"/>
    <property type="match status" value="1"/>
</dbReference>
<evidence type="ECO:0008006" key="3">
    <source>
        <dbReference type="Google" id="ProtNLM"/>
    </source>
</evidence>
<dbReference type="InterPro" id="IPR044924">
    <property type="entry name" value="HAD-SF_hydro_IA_REG-2-like_cap"/>
</dbReference>
<dbReference type="SUPFAM" id="SSF56784">
    <property type="entry name" value="HAD-like"/>
    <property type="match status" value="1"/>
</dbReference>
<organism evidence="1 2">
    <name type="scientific">Cloeon dipterum</name>
    <dbReference type="NCBI Taxonomy" id="197152"/>
    <lineage>
        <taxon>Eukaryota</taxon>
        <taxon>Metazoa</taxon>
        <taxon>Ecdysozoa</taxon>
        <taxon>Arthropoda</taxon>
        <taxon>Hexapoda</taxon>
        <taxon>Insecta</taxon>
        <taxon>Pterygota</taxon>
        <taxon>Palaeoptera</taxon>
        <taxon>Ephemeroptera</taxon>
        <taxon>Pisciforma</taxon>
        <taxon>Baetidae</taxon>
        <taxon>Cloeon</taxon>
    </lineage>
</organism>
<dbReference type="Gene3D" id="3.40.50.1000">
    <property type="entry name" value="HAD superfamily/HAD-like"/>
    <property type="match status" value="1"/>
</dbReference>
<dbReference type="SFLD" id="SFLDS00003">
    <property type="entry name" value="Haloacid_Dehalogenase"/>
    <property type="match status" value="1"/>
</dbReference>
<dbReference type="CDD" id="cd16415">
    <property type="entry name" value="HAD_dREG-2_like"/>
    <property type="match status" value="1"/>
</dbReference>
<name>A0A8S1D3Z6_9INSE</name>
<dbReference type="Pfam" id="PF00702">
    <property type="entry name" value="Hydrolase"/>
    <property type="match status" value="1"/>
</dbReference>
<dbReference type="Proteomes" id="UP000494165">
    <property type="component" value="Unassembled WGS sequence"/>
</dbReference>
<dbReference type="InterPro" id="IPR023214">
    <property type="entry name" value="HAD_sf"/>
</dbReference>
<keyword evidence="2" id="KW-1185">Reference proteome</keyword>
<dbReference type="NCBIfam" id="TIGR01549">
    <property type="entry name" value="HAD-SF-IA-v1"/>
    <property type="match status" value="1"/>
</dbReference>
<dbReference type="NCBIfam" id="TIGR02252">
    <property type="entry name" value="DREG-2"/>
    <property type="match status" value="1"/>
</dbReference>
<sequence>MLRRLVTFDVTGTLLRFAQPPGVLYAGAAAQLGLRVHPDKLQAAFRRQWKHMNLAKPNFGLGHEGWRPWWQETVIRTFVDAGVDTDHQTLFFLADNLINQFSDATCWCVRDGAAPLLEALNSRGGFTLGVISNWDPRLHGVLDATRLSQYFHFVLTSYEAGHAKPERRIFDKALLMAGIEGLEPQHALHVGDDALLDVQGARDAGWNAWLLRDDVKGAAEGSLEELRQHLLPNSTEIK</sequence>
<proteinExistence type="predicted"/>
<dbReference type="PANTHER" id="PTHR46191:SF2">
    <property type="entry name" value="HALOACID DEHALOGENASE-LIKE HYDROLASE DOMAIN-CONTAINING PROTEIN 3"/>
    <property type="match status" value="1"/>
</dbReference>
<comment type="caution">
    <text evidence="1">The sequence shown here is derived from an EMBL/GenBank/DDBJ whole genome shotgun (WGS) entry which is preliminary data.</text>
</comment>
<gene>
    <name evidence="1" type="ORF">CLODIP_2_CD09872</name>
</gene>
<dbReference type="PANTHER" id="PTHR46191">
    <property type="match status" value="1"/>
</dbReference>
<dbReference type="InterPro" id="IPR036412">
    <property type="entry name" value="HAD-like_sf"/>
</dbReference>